<feature type="transmembrane region" description="Helical" evidence="9">
    <location>
        <begin position="237"/>
        <end position="257"/>
    </location>
</feature>
<evidence type="ECO:0000256" key="1">
    <source>
        <dbReference type="ARBA" id="ARBA00004141"/>
    </source>
</evidence>
<dbReference type="NCBIfam" id="TIGR00727">
    <property type="entry name" value="ISP4_OPT"/>
    <property type="match status" value="1"/>
</dbReference>
<dbReference type="GO" id="GO:0016020">
    <property type="term" value="C:membrane"/>
    <property type="evidence" value="ECO:0007669"/>
    <property type="project" value="UniProtKB-SubCell"/>
</dbReference>
<dbReference type="EMBL" id="KV454426">
    <property type="protein sequence ID" value="ODQ82735.1"/>
    <property type="molecule type" value="Genomic_DNA"/>
</dbReference>
<dbReference type="AlphaFoldDB" id="A0A1E3QYP4"/>
<name>A0A1E3QYP4_9ASCO</name>
<keyword evidence="8 9" id="KW-0472">Membrane</keyword>
<feature type="transmembrane region" description="Helical" evidence="9">
    <location>
        <begin position="335"/>
        <end position="351"/>
    </location>
</feature>
<evidence type="ECO:0000256" key="8">
    <source>
        <dbReference type="ARBA" id="ARBA00023136"/>
    </source>
</evidence>
<comment type="subcellular location">
    <subcellularLocation>
        <location evidence="1">Membrane</location>
        <topology evidence="1">Multi-pass membrane protein</topology>
    </subcellularLocation>
</comment>
<keyword evidence="4 9" id="KW-0812">Transmembrane</keyword>
<dbReference type="GO" id="GO:0015031">
    <property type="term" value="P:protein transport"/>
    <property type="evidence" value="ECO:0007669"/>
    <property type="project" value="UniProtKB-KW"/>
</dbReference>
<organism evidence="10 11">
    <name type="scientific">Babjeviella inositovora NRRL Y-12698</name>
    <dbReference type="NCBI Taxonomy" id="984486"/>
    <lineage>
        <taxon>Eukaryota</taxon>
        <taxon>Fungi</taxon>
        <taxon>Dikarya</taxon>
        <taxon>Ascomycota</taxon>
        <taxon>Saccharomycotina</taxon>
        <taxon>Pichiomycetes</taxon>
        <taxon>Serinales incertae sedis</taxon>
        <taxon>Babjeviella</taxon>
    </lineage>
</organism>
<evidence type="ECO:0000256" key="2">
    <source>
        <dbReference type="ARBA" id="ARBA00008807"/>
    </source>
</evidence>
<keyword evidence="11" id="KW-1185">Reference proteome</keyword>
<dbReference type="InterPro" id="IPR004813">
    <property type="entry name" value="OPT"/>
</dbReference>
<proteinExistence type="inferred from homology"/>
<evidence type="ECO:0000256" key="6">
    <source>
        <dbReference type="ARBA" id="ARBA00022927"/>
    </source>
</evidence>
<feature type="transmembrane region" description="Helical" evidence="9">
    <location>
        <begin position="414"/>
        <end position="432"/>
    </location>
</feature>
<accession>A0A1E3QYP4</accession>
<feature type="transmembrane region" description="Helical" evidence="9">
    <location>
        <begin position="549"/>
        <end position="569"/>
    </location>
</feature>
<dbReference type="PANTHER" id="PTHR22601">
    <property type="entry name" value="ISP4 LIKE PROTEIN"/>
    <property type="match status" value="1"/>
</dbReference>
<dbReference type="Pfam" id="PF03169">
    <property type="entry name" value="OPT"/>
    <property type="match status" value="1"/>
</dbReference>
<keyword evidence="7 9" id="KW-1133">Transmembrane helix</keyword>
<evidence type="ECO:0000256" key="7">
    <source>
        <dbReference type="ARBA" id="ARBA00022989"/>
    </source>
</evidence>
<evidence type="ECO:0000313" key="10">
    <source>
        <dbReference type="EMBL" id="ODQ82735.1"/>
    </source>
</evidence>
<dbReference type="RefSeq" id="XP_018988063.1">
    <property type="nucleotide sequence ID" value="XM_019132260.1"/>
</dbReference>
<keyword evidence="5" id="KW-0571">Peptide transport</keyword>
<sequence>MTESIVFETDLSPVASAALSIGEVGKSLSPDQKFTILTRTGHGGLQDLDDLPPEAAYMITKVEELPTSEAMEILKEASVYHDDDVNFPAGVMEKIHALLEAHSSDSFLSQPGQTGDVSKGEYIEEWELEARLEAALIAFHSPYPEVRAVTDPYDDPTIPVETFRAYVLIFIWTVLGAGIYEFFRHRLPQISLPSNVIQIFLYPLGKFMAAVLPDWGFTIKGQRYSINPGPYTYKEQMFATICISVGVGGAYVSYNLYALKLDLFYGFKWASFGYQLLLILSTQFMGFGFAGIMRKICVYPVRAMWPTMLPTLALNRALMKEEKLQIINGWKVSRFNFFYIVFGGMFLYFWLPDYLFQAMSIFNWMTWIAPNNFNLAAITGSNVGLGLNPITTFDWNYMTQILLYPLATPWYSNVNQYIGSIIALFCIVGVYWSNHLWTGYLPINTNGLYTNTGEPFKVSEVLTNGLFDEAKYQAYSPPYYSAANLVLYGAFFAIYPFSIIYTTMIEWKGMAASFKQLWFALKDFKRSNFAGFNDPHCRMMSKYKEVPDWWFLLVLVFSLVMGILCVKLYPAQTPVWGIFFALGINFVFLIPLVLIFAVTGFQFGLNVLVELIVGYALPGNGVALMTIKALGYNIDGQADNYISNQKMAHYSNVPPMALFRGQMLATVIQCFVTLGVMNWSLSNIKELCTLTQAQKFSCPGDRTFFSASVLWGVIGPKRVFDGLYPILKWCFLIGALLPIPCYAFKRYGPKYITASFQPTLIIGGFLIYAPTNLSYVTPALIVGYVFMYHIKRRYSDWWEKYNYVLSAGLSAGVAFSSIIIFFSVQYHAKNIDWWGNNVPFAGIDGFNGQQSRLNASALPNGYFGLAPGSYP</sequence>
<evidence type="ECO:0000256" key="4">
    <source>
        <dbReference type="ARBA" id="ARBA00022692"/>
    </source>
</evidence>
<feature type="transmembrane region" description="Helical" evidence="9">
    <location>
        <begin position="485"/>
        <end position="505"/>
    </location>
</feature>
<feature type="transmembrane region" description="Helical" evidence="9">
    <location>
        <begin position="371"/>
        <end position="393"/>
    </location>
</feature>
<dbReference type="InterPro" id="IPR004648">
    <property type="entry name" value="Oligpept_transpt"/>
</dbReference>
<feature type="transmembrane region" description="Helical" evidence="9">
    <location>
        <begin position="803"/>
        <end position="824"/>
    </location>
</feature>
<reference evidence="11" key="1">
    <citation type="submission" date="2016-05" db="EMBL/GenBank/DDBJ databases">
        <title>Comparative genomics of biotechnologically important yeasts.</title>
        <authorList>
            <consortium name="DOE Joint Genome Institute"/>
            <person name="Riley R."/>
            <person name="Haridas S."/>
            <person name="Wolfe K.H."/>
            <person name="Lopes M.R."/>
            <person name="Hittinger C.T."/>
            <person name="Goker M."/>
            <person name="Salamov A."/>
            <person name="Wisecaver J."/>
            <person name="Long T.M."/>
            <person name="Aerts A.L."/>
            <person name="Barry K."/>
            <person name="Choi C."/>
            <person name="Clum A."/>
            <person name="Coughlan A.Y."/>
            <person name="Deshpande S."/>
            <person name="Douglass A.P."/>
            <person name="Hanson S.J."/>
            <person name="Klenk H.-P."/>
            <person name="Labutti K."/>
            <person name="Lapidus A."/>
            <person name="Lindquist E."/>
            <person name="Lipzen A."/>
            <person name="Meier-Kolthoff J.P."/>
            <person name="Ohm R.A."/>
            <person name="Otillar R.P."/>
            <person name="Pangilinan J."/>
            <person name="Peng Y."/>
            <person name="Rokas A."/>
            <person name="Rosa C.A."/>
            <person name="Scheuner C."/>
            <person name="Sibirny A.A."/>
            <person name="Slot J.C."/>
            <person name="Stielow J.B."/>
            <person name="Sun H."/>
            <person name="Kurtzman C.P."/>
            <person name="Blackwell M."/>
            <person name="Grigoriev I.V."/>
            <person name="Jeffries T.W."/>
        </authorList>
    </citation>
    <scope>NUCLEOTIDE SEQUENCE [LARGE SCALE GENOMIC DNA]</scope>
    <source>
        <strain evidence="11">NRRL Y-12698</strain>
    </source>
</reference>
<feature type="transmembrane region" description="Helical" evidence="9">
    <location>
        <begin position="575"/>
        <end position="598"/>
    </location>
</feature>
<feature type="transmembrane region" description="Helical" evidence="9">
    <location>
        <begin position="775"/>
        <end position="791"/>
    </location>
</feature>
<feature type="transmembrane region" description="Helical" evidence="9">
    <location>
        <begin position="163"/>
        <end position="183"/>
    </location>
</feature>
<feature type="transmembrane region" description="Helical" evidence="9">
    <location>
        <begin position="195"/>
        <end position="217"/>
    </location>
</feature>
<feature type="transmembrane region" description="Helical" evidence="9">
    <location>
        <begin position="269"/>
        <end position="290"/>
    </location>
</feature>
<keyword evidence="3" id="KW-0813">Transport</keyword>
<dbReference type="OrthoDB" id="9986677at2759"/>
<protein>
    <recommendedName>
        <fullName evidence="12">OPT family small oligopeptide transporter</fullName>
    </recommendedName>
</protein>
<dbReference type="Proteomes" id="UP000094336">
    <property type="component" value="Unassembled WGS sequence"/>
</dbReference>
<evidence type="ECO:0008006" key="12">
    <source>
        <dbReference type="Google" id="ProtNLM"/>
    </source>
</evidence>
<dbReference type="NCBIfam" id="TIGR00728">
    <property type="entry name" value="OPT_sfam"/>
    <property type="match status" value="1"/>
</dbReference>
<evidence type="ECO:0000256" key="3">
    <source>
        <dbReference type="ARBA" id="ARBA00022448"/>
    </source>
</evidence>
<feature type="transmembrane region" description="Helical" evidence="9">
    <location>
        <begin position="726"/>
        <end position="744"/>
    </location>
</feature>
<evidence type="ECO:0000256" key="9">
    <source>
        <dbReference type="SAM" id="Phobius"/>
    </source>
</evidence>
<evidence type="ECO:0000256" key="5">
    <source>
        <dbReference type="ARBA" id="ARBA00022856"/>
    </source>
</evidence>
<gene>
    <name evidence="10" type="ORF">BABINDRAFT_56636</name>
</gene>
<comment type="similarity">
    <text evidence="2">Belongs to the oligopeptide OPT transporter family.</text>
</comment>
<evidence type="ECO:0000313" key="11">
    <source>
        <dbReference type="Proteomes" id="UP000094336"/>
    </source>
</evidence>
<keyword evidence="6" id="KW-0653">Protein transport</keyword>
<dbReference type="GO" id="GO:0035673">
    <property type="term" value="F:oligopeptide transmembrane transporter activity"/>
    <property type="evidence" value="ECO:0007669"/>
    <property type="project" value="InterPro"/>
</dbReference>
<dbReference type="GeneID" id="30150113"/>